<feature type="transmembrane region" description="Helical" evidence="1">
    <location>
        <begin position="405"/>
        <end position="429"/>
    </location>
</feature>
<feature type="transmembrane region" description="Helical" evidence="1">
    <location>
        <begin position="341"/>
        <end position="358"/>
    </location>
</feature>
<keyword evidence="1" id="KW-1133">Transmembrane helix</keyword>
<feature type="transmembrane region" description="Helical" evidence="1">
    <location>
        <begin position="175"/>
        <end position="196"/>
    </location>
</feature>
<dbReference type="EMBL" id="OCPC01000001">
    <property type="protein sequence ID" value="SOE08829.1"/>
    <property type="molecule type" value="Genomic_DNA"/>
</dbReference>
<dbReference type="PANTHER" id="PTHR23526">
    <property type="entry name" value="INTEGRAL MEMBRANE TRANSPORT PROTEIN-RELATED"/>
    <property type="match status" value="1"/>
</dbReference>
<evidence type="ECO:0000256" key="1">
    <source>
        <dbReference type="SAM" id="Phobius"/>
    </source>
</evidence>
<feature type="transmembrane region" description="Helical" evidence="1">
    <location>
        <begin position="135"/>
        <end position="154"/>
    </location>
</feature>
<feature type="transmembrane region" description="Helical" evidence="1">
    <location>
        <begin position="287"/>
        <end position="306"/>
    </location>
</feature>
<feature type="transmembrane region" description="Helical" evidence="1">
    <location>
        <begin position="257"/>
        <end position="281"/>
    </location>
</feature>
<name>A0A286HNH3_9HYPH</name>
<dbReference type="OrthoDB" id="1117124at2"/>
<evidence type="ECO:0000313" key="3">
    <source>
        <dbReference type="Proteomes" id="UP000219465"/>
    </source>
</evidence>
<dbReference type="Proteomes" id="UP000219465">
    <property type="component" value="Unassembled WGS sequence"/>
</dbReference>
<reference evidence="3" key="1">
    <citation type="submission" date="2017-08" db="EMBL/GenBank/DDBJ databases">
        <authorList>
            <person name="Varghese N."/>
            <person name="Submissions S."/>
        </authorList>
    </citation>
    <scope>NUCLEOTIDE SEQUENCE [LARGE SCALE GENOMIC DNA]</scope>
    <source>
        <strain evidence="3">KCTC 23107</strain>
    </source>
</reference>
<organism evidence="2 3">
    <name type="scientific">Hoeflea halophila</name>
    <dbReference type="NCBI Taxonomy" id="714899"/>
    <lineage>
        <taxon>Bacteria</taxon>
        <taxon>Pseudomonadati</taxon>
        <taxon>Pseudomonadota</taxon>
        <taxon>Alphaproteobacteria</taxon>
        <taxon>Hyphomicrobiales</taxon>
        <taxon>Rhizobiaceae</taxon>
        <taxon>Hoeflea</taxon>
    </lineage>
</organism>
<gene>
    <name evidence="2" type="ORF">SAMN05877838_0560</name>
</gene>
<evidence type="ECO:0000313" key="2">
    <source>
        <dbReference type="EMBL" id="SOE08829.1"/>
    </source>
</evidence>
<dbReference type="Gene3D" id="1.20.1250.20">
    <property type="entry name" value="MFS general substrate transporter like domains"/>
    <property type="match status" value="1"/>
</dbReference>
<dbReference type="RefSeq" id="WP_097104828.1">
    <property type="nucleotide sequence ID" value="NZ_OCPC01000001.1"/>
</dbReference>
<protein>
    <recommendedName>
        <fullName evidence="4">MFS transporter</fullName>
    </recommendedName>
</protein>
<sequence>MADVSERMRDAFEAVAIDDEGRACRDIPDSVCREEPRNFFIHAGSLALTKSSDGLIDPKLVLSWLLTELAAPVFLVGLLVPVREAGALLPQILTASSIRRLPVRKWVWAIGSLVQGLAAATIAICALTLEGAAAGWAIVLSLAVLAVARSACSVSYKDVLGKTVSKSTRGTATGLAGSLAATVTIIYAILLITGFVPRMTLVIGGLFVAAACWLIAALVFSTLFEEEGATEGGKNALKAALADLQYLSSDPQLRRFIIVRGLLTTTALAPPFMIAAASAAGEGGFEGLGYLVLASALAGLVSAYVWGRLADRSSRKDLMLASLVSMVVLALSFWFSLTGWLSTPLVLPVLLFSIMIAYQGVRLGRSTHLTDMATAETRAAYTALSNTIIGIVLFAGGLFSLIAGVFGVSVVLIVMALMCAAAVPMAYGLKEVQAE</sequence>
<feature type="transmembrane region" description="Helical" evidence="1">
    <location>
        <begin position="106"/>
        <end position="129"/>
    </location>
</feature>
<keyword evidence="1" id="KW-0472">Membrane</keyword>
<feature type="transmembrane region" description="Helical" evidence="1">
    <location>
        <begin position="379"/>
        <end position="399"/>
    </location>
</feature>
<dbReference type="AlphaFoldDB" id="A0A286HNH3"/>
<dbReference type="SUPFAM" id="SSF103473">
    <property type="entry name" value="MFS general substrate transporter"/>
    <property type="match status" value="1"/>
</dbReference>
<accession>A0A286HNH3</accession>
<feature type="transmembrane region" description="Helical" evidence="1">
    <location>
        <begin position="318"/>
        <end position="335"/>
    </location>
</feature>
<keyword evidence="1" id="KW-0812">Transmembrane</keyword>
<dbReference type="InterPro" id="IPR052528">
    <property type="entry name" value="Sugar_transport-like"/>
</dbReference>
<feature type="transmembrane region" description="Helical" evidence="1">
    <location>
        <begin position="202"/>
        <end position="224"/>
    </location>
</feature>
<feature type="transmembrane region" description="Helical" evidence="1">
    <location>
        <begin position="61"/>
        <end position="82"/>
    </location>
</feature>
<evidence type="ECO:0008006" key="4">
    <source>
        <dbReference type="Google" id="ProtNLM"/>
    </source>
</evidence>
<proteinExistence type="predicted"/>
<dbReference type="PANTHER" id="PTHR23526:SF2">
    <property type="entry name" value="MAJOR FACILITATOR SUPERFAMILY (MFS) PROFILE DOMAIN-CONTAINING PROTEIN"/>
    <property type="match status" value="1"/>
</dbReference>
<dbReference type="InterPro" id="IPR036259">
    <property type="entry name" value="MFS_trans_sf"/>
</dbReference>
<keyword evidence="3" id="KW-1185">Reference proteome</keyword>